<reference evidence="2" key="1">
    <citation type="submission" date="2021-02" db="EMBL/GenBank/DDBJ databases">
        <authorList>
            <person name="Dougan E. K."/>
            <person name="Rhodes N."/>
            <person name="Thang M."/>
            <person name="Chan C."/>
        </authorList>
    </citation>
    <scope>NUCLEOTIDE SEQUENCE</scope>
</reference>
<dbReference type="InterPro" id="IPR013536">
    <property type="entry name" value="WLM_dom"/>
</dbReference>
<sequence length="278" mass="30337">ELVELCCCKVAPEQKSASVAGWCIAAGDAKTANRIALRLRAPKGKGHGILPFEEVFGTMLHELTHIIHTKHTAAFYELMDELSRQWEQLEASGHVLDESGFPTVGGHRVDPMNHNPSALEAAKFQALAAEKRMRMNQLMGSGKLGGRLDWKHLPVRERAARAAERRAAEAKLGFGDEELPDEVSQTSTGSSKEKLSILAKRKWCQKAGCSCTSPHLEPTPKQEKPMASAFATVDEDELIQQAILASIVESQRLHPTAESEHLQTCIVLSDDEDTAAAG</sequence>
<dbReference type="OrthoDB" id="261960at2759"/>
<organism evidence="2 3">
    <name type="scientific">Symbiodinium pilosum</name>
    <name type="common">Dinoflagellate</name>
    <dbReference type="NCBI Taxonomy" id="2952"/>
    <lineage>
        <taxon>Eukaryota</taxon>
        <taxon>Sar</taxon>
        <taxon>Alveolata</taxon>
        <taxon>Dinophyceae</taxon>
        <taxon>Suessiales</taxon>
        <taxon>Symbiodiniaceae</taxon>
        <taxon>Symbiodinium</taxon>
    </lineage>
</organism>
<accession>A0A812PI89</accession>
<dbReference type="Gene3D" id="3.30.2010.10">
    <property type="entry name" value="Metalloproteases ('zincins'), catalytic domain"/>
    <property type="match status" value="1"/>
</dbReference>
<dbReference type="EMBL" id="CAJNIZ010014571">
    <property type="protein sequence ID" value="CAE7363633.1"/>
    <property type="molecule type" value="Genomic_DNA"/>
</dbReference>
<dbReference type="PANTHER" id="PTHR46622">
    <property type="entry name" value="DNA-DEPENDENT METALLOPROTEASE WSS1"/>
    <property type="match status" value="1"/>
</dbReference>
<comment type="caution">
    <text evidence="2">The sequence shown here is derived from an EMBL/GenBank/DDBJ whole genome shotgun (WGS) entry which is preliminary data.</text>
</comment>
<dbReference type="Proteomes" id="UP000649617">
    <property type="component" value="Unassembled WGS sequence"/>
</dbReference>
<dbReference type="PANTHER" id="PTHR46622:SF1">
    <property type="entry name" value="DNA-DEPENDENT METALLOPROTEASE WSS1"/>
    <property type="match status" value="1"/>
</dbReference>
<dbReference type="GO" id="GO:0008237">
    <property type="term" value="F:metallopeptidase activity"/>
    <property type="evidence" value="ECO:0007669"/>
    <property type="project" value="TreeGrafter"/>
</dbReference>
<proteinExistence type="predicted"/>
<feature type="non-terminal residue" evidence="2">
    <location>
        <position position="278"/>
    </location>
</feature>
<dbReference type="AlphaFoldDB" id="A0A812PI89"/>
<dbReference type="GO" id="GO:0005634">
    <property type="term" value="C:nucleus"/>
    <property type="evidence" value="ECO:0007669"/>
    <property type="project" value="TreeGrafter"/>
</dbReference>
<evidence type="ECO:0000313" key="3">
    <source>
        <dbReference type="Proteomes" id="UP000649617"/>
    </source>
</evidence>
<name>A0A812PI89_SYMPI</name>
<feature type="domain" description="WLM" evidence="1">
    <location>
        <begin position="1"/>
        <end position="168"/>
    </location>
</feature>
<evidence type="ECO:0000259" key="1">
    <source>
        <dbReference type="PROSITE" id="PS51397"/>
    </source>
</evidence>
<dbReference type="GO" id="GO:0006281">
    <property type="term" value="P:DNA repair"/>
    <property type="evidence" value="ECO:0007669"/>
    <property type="project" value="TreeGrafter"/>
</dbReference>
<keyword evidence="3" id="KW-1185">Reference proteome</keyword>
<protein>
    <submittedName>
        <fullName evidence="2">CML12 protein</fullName>
    </submittedName>
</protein>
<dbReference type="InterPro" id="IPR053000">
    <property type="entry name" value="WSS1-like_metalloprotease"/>
</dbReference>
<evidence type="ECO:0000313" key="2">
    <source>
        <dbReference type="EMBL" id="CAE7363633.1"/>
    </source>
</evidence>
<dbReference type="PROSITE" id="PS51397">
    <property type="entry name" value="WLM"/>
    <property type="match status" value="1"/>
</dbReference>
<gene>
    <name evidence="2" type="primary">CML12</name>
    <name evidence="2" type="ORF">SPIL2461_LOCUS8743</name>
</gene>
<dbReference type="Pfam" id="PF08325">
    <property type="entry name" value="WLM"/>
    <property type="match status" value="1"/>
</dbReference>